<comment type="caution">
    <text evidence="5">The sequence shown here is derived from an EMBL/GenBank/DDBJ whole genome shotgun (WGS) entry which is preliminary data.</text>
</comment>
<sequence>MTDYQELNTLVKEFVDKRADLISYIQQLADNLDSHHKNVHIAKTVGSGAAVLGTVVGTAGILFSVLTGGLSLLATGAIVASSAGVIATGGMAAVGATVTEAVITKNKLQELSDKCANDEEKVSQIKEHIENLINIEQNEYFSNRKTTLEITNNFVAIGNKQITYTVVRIAATSLIVKVITLEASVAAGIVTAPIHVIDLQKSAKALSNGEKHDTSDQLRNLAEQLKQESENMQEAVKKLIKEN</sequence>
<dbReference type="GO" id="GO:0008289">
    <property type="term" value="F:lipid binding"/>
    <property type="evidence" value="ECO:0007669"/>
    <property type="project" value="InterPro"/>
</dbReference>
<feature type="coiled-coil region" evidence="2">
    <location>
        <begin position="211"/>
        <end position="242"/>
    </location>
</feature>
<dbReference type="Proteomes" id="UP000677228">
    <property type="component" value="Unassembled WGS sequence"/>
</dbReference>
<dbReference type="InterPro" id="IPR008405">
    <property type="entry name" value="ApoL"/>
</dbReference>
<feature type="transmembrane region" description="Helical" evidence="3">
    <location>
        <begin position="45"/>
        <end position="66"/>
    </location>
</feature>
<dbReference type="OrthoDB" id="10047013at2759"/>
<gene>
    <name evidence="5" type="ORF">GPM918_LOCUS8799</name>
    <name evidence="4" type="ORF">OVA965_LOCUS2032</name>
    <name evidence="7" type="ORF">SRO942_LOCUS8801</name>
    <name evidence="6" type="ORF">TMI583_LOCUS2032</name>
</gene>
<keyword evidence="3" id="KW-0472">Membrane</keyword>
<organism evidence="5 8">
    <name type="scientific">Didymodactylos carnosus</name>
    <dbReference type="NCBI Taxonomy" id="1234261"/>
    <lineage>
        <taxon>Eukaryota</taxon>
        <taxon>Metazoa</taxon>
        <taxon>Spiralia</taxon>
        <taxon>Gnathifera</taxon>
        <taxon>Rotifera</taxon>
        <taxon>Eurotatoria</taxon>
        <taxon>Bdelloidea</taxon>
        <taxon>Philodinida</taxon>
        <taxon>Philodinidae</taxon>
        <taxon>Didymodactylos</taxon>
    </lineage>
</organism>
<dbReference type="PANTHER" id="PTHR14096:SF28">
    <property type="entry name" value="APOLIPOPROTEIN L, 1-RELATED"/>
    <property type="match status" value="1"/>
</dbReference>
<dbReference type="GO" id="GO:0005576">
    <property type="term" value="C:extracellular region"/>
    <property type="evidence" value="ECO:0007669"/>
    <property type="project" value="InterPro"/>
</dbReference>
<keyword evidence="8" id="KW-1185">Reference proteome</keyword>
<evidence type="ECO:0000313" key="4">
    <source>
        <dbReference type="EMBL" id="CAF0751356.1"/>
    </source>
</evidence>
<dbReference type="GO" id="GO:0006869">
    <property type="term" value="P:lipid transport"/>
    <property type="evidence" value="ECO:0007669"/>
    <property type="project" value="InterPro"/>
</dbReference>
<dbReference type="EMBL" id="CAJNOK010000413">
    <property type="protein sequence ID" value="CAF0751356.1"/>
    <property type="molecule type" value="Genomic_DNA"/>
</dbReference>
<dbReference type="EMBL" id="CAJOBC010001575">
    <property type="protein sequence ID" value="CAF3686208.1"/>
    <property type="molecule type" value="Genomic_DNA"/>
</dbReference>
<feature type="coiled-coil region" evidence="2">
    <location>
        <begin position="101"/>
        <end position="128"/>
    </location>
</feature>
<evidence type="ECO:0000256" key="3">
    <source>
        <dbReference type="SAM" id="Phobius"/>
    </source>
</evidence>
<evidence type="ECO:0000256" key="2">
    <source>
        <dbReference type="SAM" id="Coils"/>
    </source>
</evidence>
<reference evidence="5" key="1">
    <citation type="submission" date="2021-02" db="EMBL/GenBank/DDBJ databases">
        <authorList>
            <person name="Nowell W R."/>
        </authorList>
    </citation>
    <scope>NUCLEOTIDE SEQUENCE</scope>
</reference>
<dbReference type="Gene3D" id="1.20.1170.10">
    <property type="match status" value="1"/>
</dbReference>
<evidence type="ECO:0000313" key="8">
    <source>
        <dbReference type="Proteomes" id="UP000663829"/>
    </source>
</evidence>
<dbReference type="EMBL" id="CAJNOQ010001575">
    <property type="protein sequence ID" value="CAF0904159.1"/>
    <property type="molecule type" value="Genomic_DNA"/>
</dbReference>
<dbReference type="PANTHER" id="PTHR14096">
    <property type="entry name" value="APOLIPOPROTEIN L"/>
    <property type="match status" value="1"/>
</dbReference>
<evidence type="ECO:0000313" key="7">
    <source>
        <dbReference type="EMBL" id="CAF3686208.1"/>
    </source>
</evidence>
<dbReference type="AlphaFoldDB" id="A0A813ZTA4"/>
<evidence type="ECO:0000313" key="6">
    <source>
        <dbReference type="EMBL" id="CAF3530151.1"/>
    </source>
</evidence>
<evidence type="ECO:0000313" key="5">
    <source>
        <dbReference type="EMBL" id="CAF0904159.1"/>
    </source>
</evidence>
<keyword evidence="2" id="KW-0175">Coiled coil</keyword>
<dbReference type="Pfam" id="PF05461">
    <property type="entry name" value="ApoL"/>
    <property type="match status" value="1"/>
</dbReference>
<keyword evidence="3" id="KW-1133">Transmembrane helix</keyword>
<comment type="similarity">
    <text evidence="1">Belongs to the apolipoprotein L family.</text>
</comment>
<evidence type="ECO:0008006" key="9">
    <source>
        <dbReference type="Google" id="ProtNLM"/>
    </source>
</evidence>
<dbReference type="EMBL" id="CAJOBA010000413">
    <property type="protein sequence ID" value="CAF3530151.1"/>
    <property type="molecule type" value="Genomic_DNA"/>
</dbReference>
<keyword evidence="3" id="KW-0812">Transmembrane</keyword>
<proteinExistence type="inferred from homology"/>
<name>A0A813ZTA4_9BILA</name>
<dbReference type="Proteomes" id="UP000663829">
    <property type="component" value="Unassembled WGS sequence"/>
</dbReference>
<dbReference type="GO" id="GO:0016020">
    <property type="term" value="C:membrane"/>
    <property type="evidence" value="ECO:0007669"/>
    <property type="project" value="TreeGrafter"/>
</dbReference>
<dbReference type="GO" id="GO:0042157">
    <property type="term" value="P:lipoprotein metabolic process"/>
    <property type="evidence" value="ECO:0007669"/>
    <property type="project" value="InterPro"/>
</dbReference>
<dbReference type="Proteomes" id="UP000681722">
    <property type="component" value="Unassembled WGS sequence"/>
</dbReference>
<evidence type="ECO:0000256" key="1">
    <source>
        <dbReference type="ARBA" id="ARBA00010090"/>
    </source>
</evidence>
<dbReference type="Proteomes" id="UP000682733">
    <property type="component" value="Unassembled WGS sequence"/>
</dbReference>
<protein>
    <recommendedName>
        <fullName evidence="9">Apolipoprotein L3</fullName>
    </recommendedName>
</protein>
<accession>A0A813ZTA4</accession>
<feature type="transmembrane region" description="Helical" evidence="3">
    <location>
        <begin position="72"/>
        <end position="98"/>
    </location>
</feature>